<proteinExistence type="inferred from homology"/>
<reference evidence="7 8" key="1">
    <citation type="submission" date="2021-08" db="EMBL/GenBank/DDBJ databases">
        <title>Muricauda profundi sp. nov., a marine bacterium isolated from deep seawater of the Mariana Trench.</title>
        <authorList>
            <person name="Wei Y."/>
        </authorList>
    </citation>
    <scope>NUCLEOTIDE SEQUENCE [LARGE SCALE GENOMIC DNA]</scope>
    <source>
        <strain evidence="7 8">W52</strain>
    </source>
</reference>
<dbReference type="Pfam" id="PF02646">
    <property type="entry name" value="RmuC"/>
    <property type="match status" value="1"/>
</dbReference>
<keyword evidence="6" id="KW-0812">Transmembrane</keyword>
<organism evidence="7 8">
    <name type="scientific">Flagellimonas abyssi</name>
    <dbReference type="NCBI Taxonomy" id="2864871"/>
    <lineage>
        <taxon>Bacteria</taxon>
        <taxon>Pseudomonadati</taxon>
        <taxon>Bacteroidota</taxon>
        <taxon>Flavobacteriia</taxon>
        <taxon>Flavobacteriales</taxon>
        <taxon>Flavobacteriaceae</taxon>
        <taxon>Flagellimonas</taxon>
    </lineage>
</organism>
<dbReference type="PANTHER" id="PTHR30563">
    <property type="entry name" value="DNA RECOMBINATION PROTEIN RMUC"/>
    <property type="match status" value="1"/>
</dbReference>
<dbReference type="PANTHER" id="PTHR30563:SF0">
    <property type="entry name" value="DNA RECOMBINATION PROTEIN RMUC"/>
    <property type="match status" value="1"/>
</dbReference>
<gene>
    <name evidence="7" type="primary">rmuC</name>
    <name evidence="7" type="ORF">K1F36_05620</name>
</gene>
<keyword evidence="6" id="KW-0472">Membrane</keyword>
<keyword evidence="3 5" id="KW-0175">Coiled coil</keyword>
<keyword evidence="8" id="KW-1185">Reference proteome</keyword>
<evidence type="ECO:0000256" key="3">
    <source>
        <dbReference type="ARBA" id="ARBA00023054"/>
    </source>
</evidence>
<keyword evidence="4" id="KW-0233">DNA recombination</keyword>
<comment type="caution">
    <text evidence="7">The sequence shown here is derived from an EMBL/GenBank/DDBJ whole genome shotgun (WGS) entry which is preliminary data.</text>
</comment>
<evidence type="ECO:0000313" key="8">
    <source>
        <dbReference type="Proteomes" id="UP001196136"/>
    </source>
</evidence>
<dbReference type="EMBL" id="JAHZSV010000005">
    <property type="protein sequence ID" value="MBW8199297.1"/>
    <property type="molecule type" value="Genomic_DNA"/>
</dbReference>
<feature type="coiled-coil region" evidence="5">
    <location>
        <begin position="49"/>
        <end position="181"/>
    </location>
</feature>
<comment type="function">
    <text evidence="1">Involved in DNA recombination.</text>
</comment>
<dbReference type="InterPro" id="IPR003798">
    <property type="entry name" value="DNA_recombination_RmuC"/>
</dbReference>
<dbReference type="Proteomes" id="UP001196136">
    <property type="component" value="Unassembled WGS sequence"/>
</dbReference>
<evidence type="ECO:0000313" key="7">
    <source>
        <dbReference type="EMBL" id="MBW8199297.1"/>
    </source>
</evidence>
<evidence type="ECO:0000256" key="6">
    <source>
        <dbReference type="SAM" id="Phobius"/>
    </source>
</evidence>
<accession>A0ABS7ER58</accession>
<sequence>MGAELIYIILGFIITLAIGLFVGMYIQKLKTKSTESVWESKEIEFRKTESSLKEEIKEIQNRKSEIEIALAKEESKSDNLEEKLLEQKQELEKLQEKFTKEFENLANKILDEKSEKFTKSNKENIDNILDPLNKKIKEFEEKVVKSQQENFGLHAALKQQLLDLRSQNLKITQEAENLTKALKGDSKMQGNWGEVILTRILEKSGLTKDREYTLQDSFKDEEGKRYQTDVLIHLPDGKKMIVDSKVSIVHFERYVSEEDEKQREIYLKQHIDSIKRHIEELSKKNYQLLIDESPDTVFMFIPTEPAFAIASAFEPNLYEDAFVKDVIIVTPSTLLAALKLVDNLWKNDKQKRFAIEIATEAGKLYDSFTNLTDELLKIGNQIGTVQNTYQSTMKKLTGRGNLIKRVEKLKSLGAKASKSIDDKLLKRALDDDFEELN</sequence>
<evidence type="ECO:0000256" key="1">
    <source>
        <dbReference type="ARBA" id="ARBA00003416"/>
    </source>
</evidence>
<dbReference type="RefSeq" id="WP_220112925.1">
    <property type="nucleotide sequence ID" value="NZ_JAHZSV010000005.1"/>
</dbReference>
<keyword evidence="6" id="KW-1133">Transmembrane helix</keyword>
<feature type="transmembrane region" description="Helical" evidence="6">
    <location>
        <begin position="6"/>
        <end position="26"/>
    </location>
</feature>
<comment type="similarity">
    <text evidence="2">Belongs to the RmuC family.</text>
</comment>
<evidence type="ECO:0000256" key="2">
    <source>
        <dbReference type="ARBA" id="ARBA00009840"/>
    </source>
</evidence>
<evidence type="ECO:0000256" key="5">
    <source>
        <dbReference type="SAM" id="Coils"/>
    </source>
</evidence>
<protein>
    <submittedName>
        <fullName evidence="7">DNA recombination protein RmuC</fullName>
    </submittedName>
</protein>
<name>A0ABS7ER58_9FLAO</name>
<evidence type="ECO:0000256" key="4">
    <source>
        <dbReference type="ARBA" id="ARBA00023172"/>
    </source>
</evidence>